<accession>A0A2P2LXU7</accession>
<dbReference type="EMBL" id="GGEC01042301">
    <property type="protein sequence ID" value="MBX22785.1"/>
    <property type="molecule type" value="Transcribed_RNA"/>
</dbReference>
<name>A0A2P2LXU7_RHIMU</name>
<evidence type="ECO:0000313" key="1">
    <source>
        <dbReference type="EMBL" id="MBX22785.1"/>
    </source>
</evidence>
<sequence>MYLHNQRAIQSHDLFHTIEIRYPRQFYHSDKVKRMVKSSAVDKVKKCVY</sequence>
<organism evidence="1">
    <name type="scientific">Rhizophora mucronata</name>
    <name type="common">Asiatic mangrove</name>
    <dbReference type="NCBI Taxonomy" id="61149"/>
    <lineage>
        <taxon>Eukaryota</taxon>
        <taxon>Viridiplantae</taxon>
        <taxon>Streptophyta</taxon>
        <taxon>Embryophyta</taxon>
        <taxon>Tracheophyta</taxon>
        <taxon>Spermatophyta</taxon>
        <taxon>Magnoliopsida</taxon>
        <taxon>eudicotyledons</taxon>
        <taxon>Gunneridae</taxon>
        <taxon>Pentapetalae</taxon>
        <taxon>rosids</taxon>
        <taxon>fabids</taxon>
        <taxon>Malpighiales</taxon>
        <taxon>Rhizophoraceae</taxon>
        <taxon>Rhizophora</taxon>
    </lineage>
</organism>
<protein>
    <submittedName>
        <fullName evidence="1">Uncharacterized protein</fullName>
    </submittedName>
</protein>
<reference evidence="1" key="1">
    <citation type="submission" date="2018-02" db="EMBL/GenBank/DDBJ databases">
        <title>Rhizophora mucronata_Transcriptome.</title>
        <authorList>
            <person name="Meera S.P."/>
            <person name="Sreeshan A."/>
            <person name="Augustine A."/>
        </authorList>
    </citation>
    <scope>NUCLEOTIDE SEQUENCE</scope>
    <source>
        <tissue evidence="1">Leaf</tissue>
    </source>
</reference>
<dbReference type="AlphaFoldDB" id="A0A2P2LXU7"/>
<proteinExistence type="predicted"/>